<proteinExistence type="predicted"/>
<protein>
    <recommendedName>
        <fullName evidence="3">Methyltransferase domain-containing protein</fullName>
    </recommendedName>
</protein>
<gene>
    <name evidence="1" type="ORF">B0T17DRAFT_588446</name>
</gene>
<dbReference type="Gene3D" id="3.40.50.150">
    <property type="entry name" value="Vaccinia Virus protein VP39"/>
    <property type="match status" value="1"/>
</dbReference>
<evidence type="ECO:0000313" key="1">
    <source>
        <dbReference type="EMBL" id="KAK0628259.1"/>
    </source>
</evidence>
<dbReference type="Proteomes" id="UP001174934">
    <property type="component" value="Unassembled WGS sequence"/>
</dbReference>
<dbReference type="EMBL" id="JAULSR010000002">
    <property type="protein sequence ID" value="KAK0628259.1"/>
    <property type="molecule type" value="Genomic_DNA"/>
</dbReference>
<dbReference type="AlphaFoldDB" id="A0AA39X6L9"/>
<evidence type="ECO:0000313" key="2">
    <source>
        <dbReference type="Proteomes" id="UP001174934"/>
    </source>
</evidence>
<dbReference type="InterPro" id="IPR029063">
    <property type="entry name" value="SAM-dependent_MTases_sf"/>
</dbReference>
<organism evidence="1 2">
    <name type="scientific">Bombardia bombarda</name>
    <dbReference type="NCBI Taxonomy" id="252184"/>
    <lineage>
        <taxon>Eukaryota</taxon>
        <taxon>Fungi</taxon>
        <taxon>Dikarya</taxon>
        <taxon>Ascomycota</taxon>
        <taxon>Pezizomycotina</taxon>
        <taxon>Sordariomycetes</taxon>
        <taxon>Sordariomycetidae</taxon>
        <taxon>Sordariales</taxon>
        <taxon>Lasiosphaeriaceae</taxon>
        <taxon>Bombardia</taxon>
    </lineage>
</organism>
<dbReference type="Pfam" id="PF13489">
    <property type="entry name" value="Methyltransf_23"/>
    <property type="match status" value="1"/>
</dbReference>
<dbReference type="CDD" id="cd02440">
    <property type="entry name" value="AdoMet_MTases"/>
    <property type="match status" value="1"/>
</dbReference>
<sequence length="272" mass="28262">MSTPSPTSPLSPSLAPKIASYAIQPPTGPTPLSTAIELSQAAHRIGLLNAAWSTAIRPGSRVLEIGCGQGTCTAVLAEAVSGSPSGHVDALDPAALDYGAPFTLGQAQAHLSAGPLGDRITFRQADPVSFLNDEARKDERWDAAVLAHCIWYFSSPSELSRILEALRGRVRAVCVAEYALKASVPAAVPHVLAALAQATLEAHKTSSHSNIQTPVGPRAIKASAARAGWKGVREEAVVEVESVVGDERVRTMLRTAREATVAAVEAGVAGGR</sequence>
<keyword evidence="2" id="KW-1185">Reference proteome</keyword>
<name>A0AA39X6L9_9PEZI</name>
<reference evidence="1" key="1">
    <citation type="submission" date="2023-06" db="EMBL/GenBank/DDBJ databases">
        <title>Genome-scale phylogeny and comparative genomics of the fungal order Sordariales.</title>
        <authorList>
            <consortium name="Lawrence Berkeley National Laboratory"/>
            <person name="Hensen N."/>
            <person name="Bonometti L."/>
            <person name="Westerberg I."/>
            <person name="Brannstrom I.O."/>
            <person name="Guillou S."/>
            <person name="Cros-Aarteil S."/>
            <person name="Calhoun S."/>
            <person name="Haridas S."/>
            <person name="Kuo A."/>
            <person name="Mondo S."/>
            <person name="Pangilinan J."/>
            <person name="Riley R."/>
            <person name="LaButti K."/>
            <person name="Andreopoulos B."/>
            <person name="Lipzen A."/>
            <person name="Chen C."/>
            <person name="Yanf M."/>
            <person name="Daum C."/>
            <person name="Ng V."/>
            <person name="Clum A."/>
            <person name="Steindorff A."/>
            <person name="Ohm R."/>
            <person name="Martin F."/>
            <person name="Silar P."/>
            <person name="Natvig D."/>
            <person name="Lalanne C."/>
            <person name="Gautier V."/>
            <person name="Ament-velasquez S.L."/>
            <person name="Kruys A."/>
            <person name="Hutchinson M.I."/>
            <person name="Powell A.J."/>
            <person name="Barry K."/>
            <person name="Miller A.N."/>
            <person name="Grigoriev I.V."/>
            <person name="Debuchy R."/>
            <person name="Gladieux P."/>
            <person name="Thoren M.H."/>
            <person name="Johannesson H."/>
        </authorList>
    </citation>
    <scope>NUCLEOTIDE SEQUENCE</scope>
    <source>
        <strain evidence="1">SMH3391-2</strain>
    </source>
</reference>
<comment type="caution">
    <text evidence="1">The sequence shown here is derived from an EMBL/GenBank/DDBJ whole genome shotgun (WGS) entry which is preliminary data.</text>
</comment>
<dbReference type="SUPFAM" id="SSF53335">
    <property type="entry name" value="S-adenosyl-L-methionine-dependent methyltransferases"/>
    <property type="match status" value="1"/>
</dbReference>
<evidence type="ECO:0008006" key="3">
    <source>
        <dbReference type="Google" id="ProtNLM"/>
    </source>
</evidence>
<accession>A0AA39X6L9</accession>